<feature type="non-terminal residue" evidence="2">
    <location>
        <position position="58"/>
    </location>
</feature>
<comment type="caution">
    <text evidence="2">The sequence shown here is derived from an EMBL/GenBank/DDBJ whole genome shotgun (WGS) entry which is preliminary data.</text>
</comment>
<evidence type="ECO:0000256" key="1">
    <source>
        <dbReference type="SAM" id="Phobius"/>
    </source>
</evidence>
<sequence length="58" mass="5843">MRSLLWGRGVSALGDGLWFTIWALYFTRIAGLPPVTVGAGLAVASAAGMAAAVPLGAL</sequence>
<accession>R1G1X2</accession>
<dbReference type="Proteomes" id="UP000014139">
    <property type="component" value="Unassembled WGS sequence"/>
</dbReference>
<proteinExistence type="predicted"/>
<keyword evidence="1" id="KW-0472">Membrane</keyword>
<dbReference type="EMBL" id="AOUO01000396">
    <property type="protein sequence ID" value="EOD65503.1"/>
    <property type="molecule type" value="Genomic_DNA"/>
</dbReference>
<protein>
    <submittedName>
        <fullName evidence="2">Major facilitator transporter</fullName>
    </submittedName>
</protein>
<gene>
    <name evidence="2" type="ORF">H480_26352</name>
</gene>
<name>R1G1X2_9PSEU</name>
<feature type="transmembrane region" description="Helical" evidence="1">
    <location>
        <begin position="12"/>
        <end position="31"/>
    </location>
</feature>
<reference evidence="2 3" key="1">
    <citation type="submission" date="2013-02" db="EMBL/GenBank/DDBJ databases">
        <title>Draft genome sequence of Amycolatopsis vancoresmycina strain DSM 44592T.</title>
        <authorList>
            <person name="Kumar S."/>
            <person name="Kaur N."/>
            <person name="Kaur C."/>
            <person name="Raghava G.P.S."/>
            <person name="Mayilraj S."/>
        </authorList>
    </citation>
    <scope>NUCLEOTIDE SEQUENCE [LARGE SCALE GENOMIC DNA]</scope>
    <source>
        <strain evidence="2 3">DSM 44592</strain>
    </source>
</reference>
<keyword evidence="1" id="KW-1133">Transmembrane helix</keyword>
<organism evidence="2 3">
    <name type="scientific">Amycolatopsis vancoresmycina DSM 44592</name>
    <dbReference type="NCBI Taxonomy" id="1292037"/>
    <lineage>
        <taxon>Bacteria</taxon>
        <taxon>Bacillati</taxon>
        <taxon>Actinomycetota</taxon>
        <taxon>Actinomycetes</taxon>
        <taxon>Pseudonocardiales</taxon>
        <taxon>Pseudonocardiaceae</taxon>
        <taxon>Amycolatopsis</taxon>
    </lineage>
</organism>
<feature type="transmembrane region" description="Helical" evidence="1">
    <location>
        <begin position="37"/>
        <end position="57"/>
    </location>
</feature>
<keyword evidence="1" id="KW-0812">Transmembrane</keyword>
<evidence type="ECO:0000313" key="2">
    <source>
        <dbReference type="EMBL" id="EOD65503.1"/>
    </source>
</evidence>
<evidence type="ECO:0000313" key="3">
    <source>
        <dbReference type="Proteomes" id="UP000014139"/>
    </source>
</evidence>
<keyword evidence="3" id="KW-1185">Reference proteome</keyword>
<dbReference type="AlphaFoldDB" id="R1G1X2"/>